<dbReference type="AlphaFoldDB" id="D3B926"/>
<keyword evidence="8" id="KW-1185">Reference proteome</keyword>
<proteinExistence type="predicted"/>
<dbReference type="PROSITE" id="PS51195">
    <property type="entry name" value="Q_MOTIF"/>
    <property type="match status" value="1"/>
</dbReference>
<accession>D3B926</accession>
<evidence type="ECO:0000313" key="7">
    <source>
        <dbReference type="EMBL" id="EFA82065.1"/>
    </source>
</evidence>
<keyword evidence="4" id="KW-0067">ATP-binding</keyword>
<organism evidence="7 8">
    <name type="scientific">Heterostelium pallidum (strain ATCC 26659 / Pp 5 / PN500)</name>
    <name type="common">Cellular slime mold</name>
    <name type="synonym">Polysphondylium pallidum</name>
    <dbReference type="NCBI Taxonomy" id="670386"/>
    <lineage>
        <taxon>Eukaryota</taxon>
        <taxon>Amoebozoa</taxon>
        <taxon>Evosea</taxon>
        <taxon>Eumycetozoa</taxon>
        <taxon>Dictyostelia</taxon>
        <taxon>Acytosteliales</taxon>
        <taxon>Acytosteliaceae</taxon>
        <taxon>Heterostelium</taxon>
    </lineage>
</organism>
<dbReference type="Proteomes" id="UP000001396">
    <property type="component" value="Unassembled WGS sequence"/>
</dbReference>
<dbReference type="InterPro" id="IPR014014">
    <property type="entry name" value="RNA_helicase_DEAD_Q_motif"/>
</dbReference>
<gene>
    <name evidence="7" type="ORF">PPL_04970</name>
</gene>
<feature type="short sequence motif" description="Q motif" evidence="5">
    <location>
        <begin position="37"/>
        <end position="65"/>
    </location>
</feature>
<dbReference type="EMBL" id="ADBJ01000021">
    <property type="protein sequence ID" value="EFA82065.1"/>
    <property type="molecule type" value="Genomic_DNA"/>
</dbReference>
<feature type="domain" description="DEAD-box RNA helicase Q" evidence="6">
    <location>
        <begin position="37"/>
        <end position="65"/>
    </location>
</feature>
<evidence type="ECO:0000259" key="6">
    <source>
        <dbReference type="PROSITE" id="PS51195"/>
    </source>
</evidence>
<keyword evidence="1" id="KW-0547">Nucleotide-binding</keyword>
<dbReference type="InterPro" id="IPR027417">
    <property type="entry name" value="P-loop_NTPase"/>
</dbReference>
<keyword evidence="2" id="KW-0378">Hydrolase</keyword>
<evidence type="ECO:0000256" key="2">
    <source>
        <dbReference type="ARBA" id="ARBA00022801"/>
    </source>
</evidence>
<reference evidence="7 8" key="1">
    <citation type="journal article" date="2011" name="Genome Res.">
        <title>Phylogeny-wide analysis of social amoeba genomes highlights ancient origins for complex intercellular communication.</title>
        <authorList>
            <person name="Heidel A.J."/>
            <person name="Lawal H.M."/>
            <person name="Felder M."/>
            <person name="Schilde C."/>
            <person name="Helps N.R."/>
            <person name="Tunggal B."/>
            <person name="Rivero F."/>
            <person name="John U."/>
            <person name="Schleicher M."/>
            <person name="Eichinger L."/>
            <person name="Platzer M."/>
            <person name="Noegel A.A."/>
            <person name="Schaap P."/>
            <person name="Gloeckner G."/>
        </authorList>
    </citation>
    <scope>NUCLEOTIDE SEQUENCE [LARGE SCALE GENOMIC DNA]</scope>
    <source>
        <strain evidence="8">ATCC 26659 / Pp 5 / PN500</strain>
    </source>
</reference>
<protein>
    <recommendedName>
        <fullName evidence="6">DEAD-box RNA helicase Q domain-containing protein</fullName>
    </recommendedName>
</protein>
<dbReference type="Gene3D" id="3.40.50.300">
    <property type="entry name" value="P-loop containing nucleotide triphosphate hydrolases"/>
    <property type="match status" value="1"/>
</dbReference>
<dbReference type="STRING" id="670386.D3B926"/>
<dbReference type="SUPFAM" id="SSF52540">
    <property type="entry name" value="P-loop containing nucleoside triphosphate hydrolases"/>
    <property type="match status" value="1"/>
</dbReference>
<sequence>MKSVTINPVRKIYEAMSISPTELKTKENRECSATEGNEFDDLHLKRDLLRGIFEKGYVKPSPIQEKAIPIALTGKDIMARAKNAKSL</sequence>
<dbReference type="GO" id="GO:0016787">
    <property type="term" value="F:hydrolase activity"/>
    <property type="evidence" value="ECO:0007669"/>
    <property type="project" value="UniProtKB-KW"/>
</dbReference>
<keyword evidence="3" id="KW-0347">Helicase</keyword>
<evidence type="ECO:0000256" key="4">
    <source>
        <dbReference type="ARBA" id="ARBA00022840"/>
    </source>
</evidence>
<dbReference type="GO" id="GO:0003724">
    <property type="term" value="F:RNA helicase activity"/>
    <property type="evidence" value="ECO:0007669"/>
    <property type="project" value="InterPro"/>
</dbReference>
<evidence type="ECO:0000256" key="1">
    <source>
        <dbReference type="ARBA" id="ARBA00022741"/>
    </source>
</evidence>
<dbReference type="RefSeq" id="XP_020434182.1">
    <property type="nucleotide sequence ID" value="XM_020575866.1"/>
</dbReference>
<evidence type="ECO:0000256" key="3">
    <source>
        <dbReference type="ARBA" id="ARBA00022806"/>
    </source>
</evidence>
<dbReference type="GO" id="GO:0005524">
    <property type="term" value="F:ATP binding"/>
    <property type="evidence" value="ECO:0007669"/>
    <property type="project" value="UniProtKB-KW"/>
</dbReference>
<dbReference type="InParanoid" id="D3B926"/>
<evidence type="ECO:0000313" key="8">
    <source>
        <dbReference type="Proteomes" id="UP000001396"/>
    </source>
</evidence>
<evidence type="ECO:0000256" key="5">
    <source>
        <dbReference type="PROSITE-ProRule" id="PRU00552"/>
    </source>
</evidence>
<dbReference type="GeneID" id="31360456"/>
<name>D3B926_HETP5</name>
<comment type="caution">
    <text evidence="7">The sequence shown here is derived from an EMBL/GenBank/DDBJ whole genome shotgun (WGS) entry which is preliminary data.</text>
</comment>